<dbReference type="EMBL" id="JAMQOP010000002">
    <property type="protein sequence ID" value="MDS0299378.1"/>
    <property type="molecule type" value="Genomic_DNA"/>
</dbReference>
<evidence type="ECO:0000313" key="2">
    <source>
        <dbReference type="Proteomes" id="UP001257060"/>
    </source>
</evidence>
<gene>
    <name evidence="1" type="ORF">NDI76_11555</name>
</gene>
<comment type="caution">
    <text evidence="1">The sequence shown here is derived from an EMBL/GenBank/DDBJ whole genome shotgun (WGS) entry which is preliminary data.</text>
</comment>
<keyword evidence="2" id="KW-1185">Reference proteome</keyword>
<dbReference type="RefSeq" id="WP_310924235.1">
    <property type="nucleotide sequence ID" value="NZ_JAMQOP010000002.1"/>
</dbReference>
<reference evidence="1 2" key="1">
    <citation type="submission" date="2022-06" db="EMBL/GenBank/DDBJ databases">
        <title>Halogeometricum sp. a new haloarchaeum isolate from saline soil.</title>
        <authorList>
            <person name="Strakova D."/>
            <person name="Galisteo C."/>
            <person name="Sanchez-Porro C."/>
            <person name="Ventosa A."/>
        </authorList>
    </citation>
    <scope>NUCLEOTIDE SEQUENCE [LARGE SCALE GENOMIC DNA]</scope>
    <source>
        <strain evidence="1 2">S1BR25-6</strain>
    </source>
</reference>
<sequence>MDPYEEITLWFTIEDDYEVELPETGDTKPAVRMGDLGLFFFKYAGLVGAADEMLSGNEEMESYVFEVLQQITPGEITEFQVPDDFEEKLHEWGVIDAFRGRPESFATSASMSLQYLNKPNFIDCGALTGPIAILIFSLLLKNVGGGNITETTLIERDTKGNVTKTETRKRGIWLGKEEETPPLSDLLAVINELSGGDICE</sequence>
<accession>A0ABU2GGZ4</accession>
<name>A0ABU2GGZ4_9EURY</name>
<protein>
    <submittedName>
        <fullName evidence="1">Uncharacterized protein</fullName>
    </submittedName>
</protein>
<organism evidence="1 2">
    <name type="scientific">Halogeometricum salsisoli</name>
    <dbReference type="NCBI Taxonomy" id="2950536"/>
    <lineage>
        <taxon>Archaea</taxon>
        <taxon>Methanobacteriati</taxon>
        <taxon>Methanobacteriota</taxon>
        <taxon>Stenosarchaea group</taxon>
        <taxon>Halobacteria</taxon>
        <taxon>Halobacteriales</taxon>
        <taxon>Haloferacaceae</taxon>
        <taxon>Halogeometricum</taxon>
    </lineage>
</organism>
<proteinExistence type="predicted"/>
<evidence type="ECO:0000313" key="1">
    <source>
        <dbReference type="EMBL" id="MDS0299378.1"/>
    </source>
</evidence>
<dbReference type="Proteomes" id="UP001257060">
    <property type="component" value="Unassembled WGS sequence"/>
</dbReference>